<dbReference type="RefSeq" id="WP_036872394.1">
    <property type="nucleotide sequence ID" value="NZ_JRNN01000054.1"/>
</dbReference>
<comment type="caution">
    <text evidence="3">The sequence shown here is derived from an EMBL/GenBank/DDBJ whole genome shotgun (WGS) entry which is preliminary data.</text>
</comment>
<dbReference type="InterPro" id="IPR053148">
    <property type="entry name" value="PD-DEXK-like_domain"/>
</dbReference>
<gene>
    <name evidence="3" type="ORF">HMPREF2137_05190</name>
</gene>
<evidence type="ECO:0000313" key="4">
    <source>
        <dbReference type="Proteomes" id="UP000029556"/>
    </source>
</evidence>
<dbReference type="Pfam" id="PF06250">
    <property type="entry name" value="YhcG_C"/>
    <property type="match status" value="1"/>
</dbReference>
<dbReference type="InterPro" id="IPR041527">
    <property type="entry name" value="YhcG_N"/>
</dbReference>
<feature type="domain" description="YhcG N-terminal" evidence="2">
    <location>
        <begin position="18"/>
        <end position="193"/>
    </location>
</feature>
<dbReference type="Gene3D" id="3.40.1350.10">
    <property type="match status" value="1"/>
</dbReference>
<dbReference type="GO" id="GO:0003676">
    <property type="term" value="F:nucleic acid binding"/>
    <property type="evidence" value="ECO:0007669"/>
    <property type="project" value="InterPro"/>
</dbReference>
<organism evidence="3 4">
    <name type="scientific">Hoylesella buccalis DNF00853</name>
    <dbReference type="NCBI Taxonomy" id="1401074"/>
    <lineage>
        <taxon>Bacteria</taxon>
        <taxon>Pseudomonadati</taxon>
        <taxon>Bacteroidota</taxon>
        <taxon>Bacteroidia</taxon>
        <taxon>Bacteroidales</taxon>
        <taxon>Prevotellaceae</taxon>
        <taxon>Hoylesella</taxon>
    </lineage>
</organism>
<dbReference type="Pfam" id="PF17761">
    <property type="entry name" value="DUF1016_N"/>
    <property type="match status" value="1"/>
</dbReference>
<sequence>MDNHIQDTTGFSSLYSDICSIIEDAREQAYRAVNVSLTLRNWMLGERIAREKLDGEERAEYGKQVITTLAKELTHAYGKGFNFSSLYQYIRFYKLFPNILDAVRTKSESVDAVRQQLENVNTMSGQSEIVNAVRTKSKDSFPLSRKILPWTHYRELIRVEDPIVRRWYEQEALREMWSTRTLHRNIASQYYNRLLQSAHKDKVVDEMHRLTAPMQQDKLEFIKNPVVAEFLGLQSDADFTESELEGSIINHLQKFIMEMGKGFAFVGRQQHIRTDMGDFYIDLVFYNYILKCFFLVDLKTTQISHQDVGQMDMYIRMYDALKRTEGDNPTIGLLLCSDTSDDMARYSVLHGSDQIFQAKYLTYLPSKEELAREIEMQKEIFRQQQENKD</sequence>
<evidence type="ECO:0008006" key="5">
    <source>
        <dbReference type="Google" id="ProtNLM"/>
    </source>
</evidence>
<dbReference type="OrthoDB" id="9801263at2"/>
<feature type="domain" description="YhcG PDDEXK nuclease" evidence="1">
    <location>
        <begin position="220"/>
        <end position="373"/>
    </location>
</feature>
<protein>
    <recommendedName>
        <fullName evidence="5">50S ribosomal protein L31</fullName>
    </recommendedName>
</protein>
<dbReference type="InterPro" id="IPR009362">
    <property type="entry name" value="YhcG_C"/>
</dbReference>
<name>A0A095ZKG5_9BACT</name>
<proteinExistence type="predicted"/>
<dbReference type="InterPro" id="IPR011856">
    <property type="entry name" value="tRNA_endonuc-like_dom_sf"/>
</dbReference>
<accession>A0A095ZKG5</accession>
<dbReference type="EMBL" id="JRNN01000054">
    <property type="protein sequence ID" value="KGF35245.1"/>
    <property type="molecule type" value="Genomic_DNA"/>
</dbReference>
<dbReference type="PANTHER" id="PTHR30547:SF5">
    <property type="entry name" value="NUCLEASE YHCG-RELATED"/>
    <property type="match status" value="1"/>
</dbReference>
<evidence type="ECO:0000259" key="2">
    <source>
        <dbReference type="Pfam" id="PF17761"/>
    </source>
</evidence>
<dbReference type="Proteomes" id="UP000029556">
    <property type="component" value="Unassembled WGS sequence"/>
</dbReference>
<reference evidence="3 4" key="1">
    <citation type="submission" date="2014-07" db="EMBL/GenBank/DDBJ databases">
        <authorList>
            <person name="McCorrison J."/>
            <person name="Sanka R."/>
            <person name="Torralba M."/>
            <person name="Gillis M."/>
            <person name="Haft D.H."/>
            <person name="Methe B."/>
            <person name="Sutton G."/>
            <person name="Nelson K.E."/>
        </authorList>
    </citation>
    <scope>NUCLEOTIDE SEQUENCE [LARGE SCALE GENOMIC DNA]</scope>
    <source>
        <strain evidence="3 4">DNF00853</strain>
    </source>
</reference>
<dbReference type="AlphaFoldDB" id="A0A095ZKG5"/>
<evidence type="ECO:0000259" key="1">
    <source>
        <dbReference type="Pfam" id="PF06250"/>
    </source>
</evidence>
<evidence type="ECO:0000313" key="3">
    <source>
        <dbReference type="EMBL" id="KGF35245.1"/>
    </source>
</evidence>
<dbReference type="PANTHER" id="PTHR30547">
    <property type="entry name" value="UNCHARACTERIZED PROTEIN YHCG-RELATED"/>
    <property type="match status" value="1"/>
</dbReference>